<evidence type="ECO:0000313" key="2">
    <source>
        <dbReference type="Proteomes" id="UP000515152"/>
    </source>
</evidence>
<evidence type="ECO:0000313" key="3">
    <source>
        <dbReference type="RefSeq" id="XP_042560147.1"/>
    </source>
</evidence>
<name>A0A8M1K8F5_CLUHA</name>
<proteinExistence type="predicted"/>
<dbReference type="RefSeq" id="XP_042560147.1">
    <property type="nucleotide sequence ID" value="XM_042704213.1"/>
</dbReference>
<sequence>MNSDSSYEKIKLSFLSVNQEQGDSLTYLKGIEDCVGLYRHDEIRVKEEFTWTIGPFEDTIFKDNRKILENWQMRYLPDHMMMQVLGTIKNNSCELGCLQVVLMVCEDMKLYAYREMEMHLVADNLQELFDEGISFPGKKMFYHGQRFDKMTEADLKAAKKSDARKTLNEKHKKLLESLLPEFKASMAAFKRKESEIAPAEGRAKGQSPGAESTKRTLRRSTRKLPLASKSRDLKRQKPSAPHQGRAQGGRKVATARMPCSTQEKAKREKRKYQERDKQLKEAGKGCTPLYDYFPKKKKLSSR</sequence>
<accession>A0A8M1K8F5</accession>
<keyword evidence="2" id="KW-1185">Reference proteome</keyword>
<organism evidence="2 3">
    <name type="scientific">Clupea harengus</name>
    <name type="common">Atlantic herring</name>
    <dbReference type="NCBI Taxonomy" id="7950"/>
    <lineage>
        <taxon>Eukaryota</taxon>
        <taxon>Metazoa</taxon>
        <taxon>Chordata</taxon>
        <taxon>Craniata</taxon>
        <taxon>Vertebrata</taxon>
        <taxon>Euteleostomi</taxon>
        <taxon>Actinopterygii</taxon>
        <taxon>Neopterygii</taxon>
        <taxon>Teleostei</taxon>
        <taxon>Clupei</taxon>
        <taxon>Clupeiformes</taxon>
        <taxon>Clupeoidei</taxon>
        <taxon>Clupeidae</taxon>
        <taxon>Clupea</taxon>
    </lineage>
</organism>
<dbReference type="OrthoDB" id="9935986at2759"/>
<feature type="region of interest" description="Disordered" evidence="1">
    <location>
        <begin position="193"/>
        <end position="302"/>
    </location>
</feature>
<reference evidence="3" key="1">
    <citation type="submission" date="2025-08" db="UniProtKB">
        <authorList>
            <consortium name="RefSeq"/>
        </authorList>
    </citation>
    <scope>IDENTIFICATION</scope>
</reference>
<feature type="compositionally biased region" description="Basic and acidic residues" evidence="1">
    <location>
        <begin position="263"/>
        <end position="283"/>
    </location>
</feature>
<dbReference type="Pfam" id="PF02393">
    <property type="entry name" value="US22"/>
    <property type="match status" value="1"/>
</dbReference>
<dbReference type="KEGG" id="char:122129162"/>
<evidence type="ECO:0000256" key="1">
    <source>
        <dbReference type="SAM" id="MobiDB-lite"/>
    </source>
</evidence>
<dbReference type="AlphaFoldDB" id="A0A8M1K8F5"/>
<dbReference type="Proteomes" id="UP000515152">
    <property type="component" value="Unplaced"/>
</dbReference>
<dbReference type="GeneID" id="122129162"/>
<gene>
    <name evidence="3" type="primary">LOC122129162</name>
</gene>
<protein>
    <submittedName>
        <fullName evidence="3">Uncharacterized protein LOC122129162 isoform X1</fullName>
    </submittedName>
</protein>
<dbReference type="InterPro" id="IPR003360">
    <property type="entry name" value="US22-like"/>
</dbReference>